<keyword evidence="8" id="KW-1185">Reference proteome</keyword>
<evidence type="ECO:0000313" key="7">
    <source>
        <dbReference type="EMBL" id="POY70926.1"/>
    </source>
</evidence>
<protein>
    <submittedName>
        <fullName evidence="7">Uncharacterized protein</fullName>
    </submittedName>
</protein>
<name>A0A2S5B2E3_9BASI</name>
<organism evidence="7 8">
    <name type="scientific">Rhodotorula taiwanensis</name>
    <dbReference type="NCBI Taxonomy" id="741276"/>
    <lineage>
        <taxon>Eukaryota</taxon>
        <taxon>Fungi</taxon>
        <taxon>Dikarya</taxon>
        <taxon>Basidiomycota</taxon>
        <taxon>Pucciniomycotina</taxon>
        <taxon>Microbotryomycetes</taxon>
        <taxon>Sporidiobolales</taxon>
        <taxon>Sporidiobolaceae</taxon>
        <taxon>Rhodotorula</taxon>
    </lineage>
</organism>
<dbReference type="GO" id="GO:0070008">
    <property type="term" value="F:serine-type exopeptidase activity"/>
    <property type="evidence" value="ECO:0007669"/>
    <property type="project" value="InterPro"/>
</dbReference>
<dbReference type="AlphaFoldDB" id="A0A2S5B2E3"/>
<keyword evidence="4" id="KW-0378">Hydrolase</keyword>
<keyword evidence="5" id="KW-0325">Glycoprotein</keyword>
<feature type="signal peptide" evidence="6">
    <location>
        <begin position="1"/>
        <end position="19"/>
    </location>
</feature>
<accession>A0A2S5B2E3</accession>
<sequence>MRIAGILTVAAWLCTTVSALERRLTADDLTRKGTSPALPLGLFRHLERTEVATRPAVIGGVDSKTRQLPFGASTASKGSHFGPHTHDQRVSHLDAGTETFKQRYWFDATFYKQGGPVYLLDGGETDGEDRIPFLETGILRILAEATGGLGLILEHRYYGESFPVANLSTDSLRFLTTEQSLYDSAHFAQTVVVPGLEKHNLSDVPWIYYGGSYAGAKSAFARKLFPSVFWGAIASSAVTTAVVDFHDYYTPIMDHGPTECIERLVEHTSLIDSILALGTPFLTSRLKEAFGLGNITADADFVNALAIPLGSWQARNWDPAVGSTRFFEFCDALAVGNSSSLAAVDLPSLPKDPRKALESFQGYASYVKEHVAALCPPDTTQDECFGTDEYTGDDLEDAPWRSWSYQFCTEWGYFIGHGPDPEAPSIVSRLLDTEYTGKICRLAFPDGKLNSVPPVPNVTTVNQYGGYELSYSRLAFIDGSEDPWLYATPHSPLAPKHGRRPDTLSEPFKLIPGGVHHWDQNGSPDLKRSSEPKAIRRVHAEELAFVKEWLREWDDSRRWKWRASGRSRRAL</sequence>
<comment type="similarity">
    <text evidence="1">Belongs to the peptidase S28 family.</text>
</comment>
<dbReference type="InterPro" id="IPR008758">
    <property type="entry name" value="Peptidase_S28"/>
</dbReference>
<comment type="caution">
    <text evidence="7">The sequence shown here is derived from an EMBL/GenBank/DDBJ whole genome shotgun (WGS) entry which is preliminary data.</text>
</comment>
<evidence type="ECO:0000256" key="6">
    <source>
        <dbReference type="SAM" id="SignalP"/>
    </source>
</evidence>
<dbReference type="Gene3D" id="3.40.50.1820">
    <property type="entry name" value="alpha/beta hydrolase"/>
    <property type="match status" value="2"/>
</dbReference>
<dbReference type="PANTHER" id="PTHR11010">
    <property type="entry name" value="PROTEASE S28 PRO-X CARBOXYPEPTIDASE-RELATED"/>
    <property type="match status" value="1"/>
</dbReference>
<keyword evidence="3 6" id="KW-0732">Signal</keyword>
<proteinExistence type="inferred from homology"/>
<dbReference type="Pfam" id="PF05577">
    <property type="entry name" value="Peptidase_S28"/>
    <property type="match status" value="1"/>
</dbReference>
<evidence type="ECO:0000256" key="3">
    <source>
        <dbReference type="ARBA" id="ARBA00022729"/>
    </source>
</evidence>
<dbReference type="PANTHER" id="PTHR11010:SF117">
    <property type="entry name" value="SERINE PROTEASE 16"/>
    <property type="match status" value="1"/>
</dbReference>
<evidence type="ECO:0000256" key="5">
    <source>
        <dbReference type="ARBA" id="ARBA00023180"/>
    </source>
</evidence>
<dbReference type="EMBL" id="PJQD01000096">
    <property type="protein sequence ID" value="POY70926.1"/>
    <property type="molecule type" value="Genomic_DNA"/>
</dbReference>
<evidence type="ECO:0000256" key="2">
    <source>
        <dbReference type="ARBA" id="ARBA00022670"/>
    </source>
</evidence>
<feature type="chain" id="PRO_5015496683" evidence="6">
    <location>
        <begin position="20"/>
        <end position="571"/>
    </location>
</feature>
<evidence type="ECO:0000256" key="4">
    <source>
        <dbReference type="ARBA" id="ARBA00022801"/>
    </source>
</evidence>
<keyword evidence="2" id="KW-0645">Protease</keyword>
<dbReference type="InterPro" id="IPR029058">
    <property type="entry name" value="AB_hydrolase_fold"/>
</dbReference>
<dbReference type="SUPFAM" id="SSF53474">
    <property type="entry name" value="alpha/beta-Hydrolases"/>
    <property type="match status" value="1"/>
</dbReference>
<dbReference type="GO" id="GO:0006508">
    <property type="term" value="P:proteolysis"/>
    <property type="evidence" value="ECO:0007669"/>
    <property type="project" value="UniProtKB-KW"/>
</dbReference>
<evidence type="ECO:0000256" key="1">
    <source>
        <dbReference type="ARBA" id="ARBA00011079"/>
    </source>
</evidence>
<dbReference type="GO" id="GO:0008239">
    <property type="term" value="F:dipeptidyl-peptidase activity"/>
    <property type="evidence" value="ECO:0007669"/>
    <property type="project" value="TreeGrafter"/>
</dbReference>
<dbReference type="OrthoDB" id="2130629at2759"/>
<reference evidence="7 8" key="1">
    <citation type="journal article" date="2018" name="Front. Microbiol.">
        <title>Prospects for Fungal Bioremediation of Acidic Radioactive Waste Sites: Characterization and Genome Sequence of Rhodotorula taiwanensis MD1149.</title>
        <authorList>
            <person name="Tkavc R."/>
            <person name="Matrosova V.Y."/>
            <person name="Grichenko O.E."/>
            <person name="Gostincar C."/>
            <person name="Volpe R.P."/>
            <person name="Klimenkova P."/>
            <person name="Gaidamakova E.K."/>
            <person name="Zhou C.E."/>
            <person name="Stewart B.J."/>
            <person name="Lyman M.G."/>
            <person name="Malfatti S.A."/>
            <person name="Rubinfeld B."/>
            <person name="Courtot M."/>
            <person name="Singh J."/>
            <person name="Dalgard C.L."/>
            <person name="Hamilton T."/>
            <person name="Frey K.G."/>
            <person name="Gunde-Cimerman N."/>
            <person name="Dugan L."/>
            <person name="Daly M.J."/>
        </authorList>
    </citation>
    <scope>NUCLEOTIDE SEQUENCE [LARGE SCALE GENOMIC DNA]</scope>
    <source>
        <strain evidence="7 8">MD1149</strain>
    </source>
</reference>
<dbReference type="Proteomes" id="UP000237144">
    <property type="component" value="Unassembled WGS sequence"/>
</dbReference>
<gene>
    <name evidence="7" type="ORF">BMF94_6104</name>
</gene>
<evidence type="ECO:0000313" key="8">
    <source>
        <dbReference type="Proteomes" id="UP000237144"/>
    </source>
</evidence>